<protein>
    <recommendedName>
        <fullName evidence="3">Leucine-rich repeat domain-containing protein</fullName>
    </recommendedName>
</protein>
<gene>
    <name evidence="1" type="ORF">KEG57_46265</name>
</gene>
<evidence type="ECO:0000313" key="2">
    <source>
        <dbReference type="Proteomes" id="UP001151081"/>
    </source>
</evidence>
<dbReference type="RefSeq" id="WP_272427597.1">
    <property type="nucleotide sequence ID" value="NZ_JAGTJJ010000061.1"/>
</dbReference>
<keyword evidence="2" id="KW-1185">Reference proteome</keyword>
<sequence>MSWPWNSTASLASSGVWQALTHVTVRTPEWLAFIASHPLPGLRRLCTWFLDLTGQQAVLQAALDAHPHMTALRLDANQVANLPPLSAPQLRRLILEYDFAADDEGEALQQVATPSVSRFRLDENVEIMMGFVGMFDMNDPDFSSDVPL</sequence>
<dbReference type="Proteomes" id="UP001151081">
    <property type="component" value="Unassembled WGS sequence"/>
</dbReference>
<comment type="caution">
    <text evidence="1">The sequence shown here is derived from an EMBL/GenBank/DDBJ whole genome shotgun (WGS) entry which is preliminary data.</text>
</comment>
<evidence type="ECO:0000313" key="1">
    <source>
        <dbReference type="EMBL" id="MDC3987959.1"/>
    </source>
</evidence>
<evidence type="ECO:0008006" key="3">
    <source>
        <dbReference type="Google" id="ProtNLM"/>
    </source>
</evidence>
<reference evidence="1 2" key="1">
    <citation type="submission" date="2021-04" db="EMBL/GenBank/DDBJ databases">
        <title>Genome analysis of Polyangium sp.</title>
        <authorList>
            <person name="Li Y."/>
            <person name="Wang J."/>
        </authorList>
    </citation>
    <scope>NUCLEOTIDE SEQUENCE [LARGE SCALE GENOMIC DNA]</scope>
    <source>
        <strain evidence="1 2">SDU14</strain>
    </source>
</reference>
<proteinExistence type="predicted"/>
<name>A0A9X3XCN2_9BACT</name>
<accession>A0A9X3XCN2</accession>
<dbReference type="AlphaFoldDB" id="A0A9X3XCN2"/>
<dbReference type="EMBL" id="JAGTJJ010000061">
    <property type="protein sequence ID" value="MDC3987959.1"/>
    <property type="molecule type" value="Genomic_DNA"/>
</dbReference>
<organism evidence="1 2">
    <name type="scientific">Polyangium jinanense</name>
    <dbReference type="NCBI Taxonomy" id="2829994"/>
    <lineage>
        <taxon>Bacteria</taxon>
        <taxon>Pseudomonadati</taxon>
        <taxon>Myxococcota</taxon>
        <taxon>Polyangia</taxon>
        <taxon>Polyangiales</taxon>
        <taxon>Polyangiaceae</taxon>
        <taxon>Polyangium</taxon>
    </lineage>
</organism>